<dbReference type="PANTHER" id="PTHR43265">
    <property type="entry name" value="ESTERASE ESTD"/>
    <property type="match status" value="1"/>
</dbReference>
<sequence>MPRRDDQTPTGRSTPSRRTVLRAGGVLLTSALAGCGSGSDPTTTQSTTAPPTTSPPTSDGTDAETTTPDSTTGTPDDEALRTAAEQFVGHLAAGEYDAATEQFAPALAEQVDAATLETVWSDLQRQYGAFVGIEATDLTTVQGYDAAVVSTRFAQGLVGLRVVLDDEVRVAGFQVVPVEQPEEWSPPEYVDTGTFETTSVSLAGPDSCTLPGELAVPVDAGGETAESSAGDSTDGPSDDAGVPGVVILGGSGPTDLDGSIGPNRPYRDLAYGLATDGVASLRYTKRTAVCSVDPATLTVGDEYTEDALTAIDRVRETPGVDPDRIVVLGHSLGASLAPRVAARAEGVAGVAMLAPPGRPLHRLLVEQTRYLAELDGTVTDEEQARLDEVTAAADRIDDLALGDDEVLLGAGKAYWSSLAEYDAFETARSLSVPLFLAYGGRDYQVTATDRERWADALDGDDATVTVYDDLNHLFVPGEGQSTPEEYTTLGHVAPAVVSDLSAWVEAR</sequence>
<feature type="compositionally biased region" description="Low complexity" evidence="1">
    <location>
        <begin position="8"/>
        <end position="18"/>
    </location>
</feature>
<dbReference type="Gene3D" id="3.10.450.590">
    <property type="match status" value="1"/>
</dbReference>
<dbReference type="InterPro" id="IPR024981">
    <property type="entry name" value="DUF3887"/>
</dbReference>
<feature type="region of interest" description="Disordered" evidence="1">
    <location>
        <begin position="1"/>
        <end position="77"/>
    </location>
</feature>
<feature type="domain" description="Serine aminopeptidase S33" evidence="2">
    <location>
        <begin position="298"/>
        <end position="473"/>
    </location>
</feature>
<keyword evidence="4" id="KW-0378">Hydrolase</keyword>
<comment type="caution">
    <text evidence="4">The sequence shown here is derived from an EMBL/GenBank/DDBJ whole genome shotgun (WGS) entry which is preliminary data.</text>
</comment>
<dbReference type="EMBL" id="JBHSQH010000001">
    <property type="protein sequence ID" value="MFC5970937.1"/>
    <property type="molecule type" value="Genomic_DNA"/>
</dbReference>
<dbReference type="InterPro" id="IPR022742">
    <property type="entry name" value="Hydrolase_4"/>
</dbReference>
<proteinExistence type="predicted"/>
<dbReference type="InterPro" id="IPR006311">
    <property type="entry name" value="TAT_signal"/>
</dbReference>
<dbReference type="Gene3D" id="3.40.50.1820">
    <property type="entry name" value="alpha/beta hydrolase"/>
    <property type="match status" value="1"/>
</dbReference>
<name>A0ABD5RKQ8_9EURY</name>
<feature type="compositionally biased region" description="Low complexity" evidence="1">
    <location>
        <begin position="38"/>
        <end position="74"/>
    </location>
</feature>
<dbReference type="RefSeq" id="WP_247413851.1">
    <property type="nucleotide sequence ID" value="NZ_JALLGW010000001.1"/>
</dbReference>
<feature type="region of interest" description="Disordered" evidence="1">
    <location>
        <begin position="221"/>
        <end position="241"/>
    </location>
</feature>
<dbReference type="InterPro" id="IPR053145">
    <property type="entry name" value="AB_hydrolase_Est10"/>
</dbReference>
<keyword evidence="5" id="KW-1185">Reference proteome</keyword>
<dbReference type="SUPFAM" id="SSF53474">
    <property type="entry name" value="alpha/beta-Hydrolases"/>
    <property type="match status" value="1"/>
</dbReference>
<dbReference type="GO" id="GO:0016787">
    <property type="term" value="F:hydrolase activity"/>
    <property type="evidence" value="ECO:0007669"/>
    <property type="project" value="UniProtKB-KW"/>
</dbReference>
<evidence type="ECO:0000313" key="5">
    <source>
        <dbReference type="Proteomes" id="UP001596099"/>
    </source>
</evidence>
<accession>A0ABD5RKQ8</accession>
<dbReference type="AlphaFoldDB" id="A0ABD5RKQ8"/>
<dbReference type="InterPro" id="IPR029058">
    <property type="entry name" value="AB_hydrolase_fold"/>
</dbReference>
<dbReference type="Proteomes" id="UP001596099">
    <property type="component" value="Unassembled WGS sequence"/>
</dbReference>
<dbReference type="Pfam" id="PF13026">
    <property type="entry name" value="DUF3887"/>
    <property type="match status" value="1"/>
</dbReference>
<dbReference type="Pfam" id="PF12146">
    <property type="entry name" value="Hydrolase_4"/>
    <property type="match status" value="1"/>
</dbReference>
<dbReference type="PROSITE" id="PS51318">
    <property type="entry name" value="TAT"/>
    <property type="match status" value="1"/>
</dbReference>
<evidence type="ECO:0000313" key="4">
    <source>
        <dbReference type="EMBL" id="MFC5970937.1"/>
    </source>
</evidence>
<protein>
    <submittedName>
        <fullName evidence="4">Alpha/beta fold hydrolase</fullName>
    </submittedName>
</protein>
<evidence type="ECO:0000256" key="1">
    <source>
        <dbReference type="SAM" id="MobiDB-lite"/>
    </source>
</evidence>
<organism evidence="4 5">
    <name type="scientific">Halomarina salina</name>
    <dbReference type="NCBI Taxonomy" id="1872699"/>
    <lineage>
        <taxon>Archaea</taxon>
        <taxon>Methanobacteriati</taxon>
        <taxon>Methanobacteriota</taxon>
        <taxon>Stenosarchaea group</taxon>
        <taxon>Halobacteria</taxon>
        <taxon>Halobacteriales</taxon>
        <taxon>Natronomonadaceae</taxon>
        <taxon>Halomarina</taxon>
    </lineage>
</organism>
<evidence type="ECO:0000259" key="3">
    <source>
        <dbReference type="Pfam" id="PF13026"/>
    </source>
</evidence>
<dbReference type="PANTHER" id="PTHR43265:SF1">
    <property type="entry name" value="ESTERASE ESTD"/>
    <property type="match status" value="1"/>
</dbReference>
<feature type="compositionally biased region" description="Polar residues" evidence="1">
    <location>
        <begin position="225"/>
        <end position="235"/>
    </location>
</feature>
<dbReference type="PROSITE" id="PS51257">
    <property type="entry name" value="PROKAR_LIPOPROTEIN"/>
    <property type="match status" value="1"/>
</dbReference>
<reference evidence="4 5" key="1">
    <citation type="journal article" date="2019" name="Int. J. Syst. Evol. Microbiol.">
        <title>The Global Catalogue of Microorganisms (GCM) 10K type strain sequencing project: providing services to taxonomists for standard genome sequencing and annotation.</title>
        <authorList>
            <consortium name="The Broad Institute Genomics Platform"/>
            <consortium name="The Broad Institute Genome Sequencing Center for Infectious Disease"/>
            <person name="Wu L."/>
            <person name="Ma J."/>
        </authorList>
    </citation>
    <scope>NUCLEOTIDE SEQUENCE [LARGE SCALE GENOMIC DNA]</scope>
    <source>
        <strain evidence="4 5">CGMCC 1.12543</strain>
    </source>
</reference>
<evidence type="ECO:0000259" key="2">
    <source>
        <dbReference type="Pfam" id="PF12146"/>
    </source>
</evidence>
<feature type="domain" description="DUF3887" evidence="3">
    <location>
        <begin position="84"/>
        <end position="173"/>
    </location>
</feature>
<gene>
    <name evidence="4" type="ORF">ACFPYI_06285</name>
</gene>